<reference evidence="2 3" key="1">
    <citation type="journal article" date="2018" name="Int. J. Syst. Evol. Microbiol.">
        <title>Bifidobacterium catulorum sp. nov., a novel taxon from the faeces of the baby common marmoset (Callithrix jacchus).</title>
        <authorList>
            <person name="Modesto M."/>
            <person name="Michelini S."/>
            <person name="Oki K."/>
            <person name="Biavati B."/>
            <person name="Watanabe K."/>
            <person name="Mattarelli P."/>
        </authorList>
    </citation>
    <scope>NUCLEOTIDE SEQUENCE [LARGE SCALE GENOMIC DNA]</scope>
    <source>
        <strain evidence="2 3">MRM 8.19</strain>
    </source>
</reference>
<proteinExistence type="inferred from homology"/>
<evidence type="ECO:0000313" key="2">
    <source>
        <dbReference type="EMBL" id="PWG59747.1"/>
    </source>
</evidence>
<dbReference type="PANTHER" id="PTHR18964">
    <property type="entry name" value="ROK (REPRESSOR, ORF, KINASE) FAMILY"/>
    <property type="match status" value="1"/>
</dbReference>
<dbReference type="CDD" id="cd00090">
    <property type="entry name" value="HTH_ARSR"/>
    <property type="match status" value="1"/>
</dbReference>
<dbReference type="SUPFAM" id="SSF46785">
    <property type="entry name" value="Winged helix' DNA-binding domain"/>
    <property type="match status" value="1"/>
</dbReference>
<keyword evidence="3" id="KW-1185">Reference proteome</keyword>
<dbReference type="InterPro" id="IPR000600">
    <property type="entry name" value="ROK"/>
</dbReference>
<evidence type="ECO:0000313" key="3">
    <source>
        <dbReference type="Proteomes" id="UP000245753"/>
    </source>
</evidence>
<evidence type="ECO:0000256" key="1">
    <source>
        <dbReference type="ARBA" id="ARBA00006479"/>
    </source>
</evidence>
<dbReference type="AlphaFoldDB" id="A0A2U2MSA8"/>
<gene>
    <name evidence="2" type="ORF">DF200_05810</name>
</gene>
<sequence length="426" mass="47784">MEIRGHDASYRSRRPSYVIVVADHDATLPPPSRRNRIPVYTMRRWKGFLLATATTAQVKLHNRHQVLDHIYRHNGSSKQDIMRALNMSLPTITQNLRDLEADGLIQCGGFFESTGGRKPKRYMFNSLVRLSIGVRMTSDTVIVCAVNMHGVCVKRASGRLPYAHTDAYYHRICQFTNHFIRSLNVPSSTILGVAFCMQGIVSADGQSITFGKILGNEGLNTSTFAREIDHPCTFIHDSDASAMTELWLDPSIENALCVYLEPYMGGAVIIDGRLRQGSTMKNGTIEHMTLVEDGAPCYCGRKGCLDAYCSARVLTGHRNESIEEFFNQVRDDEYTHRRVFNIYLDNLALAIKNMRTVLNCDVIIGGQVGQYFTNDDMADLKQRVQRLDSFPDCSLTMRKSACAPDQDVLGAALTFVRTFVDEVCGR</sequence>
<dbReference type="InterPro" id="IPR036388">
    <property type="entry name" value="WH-like_DNA-bd_sf"/>
</dbReference>
<dbReference type="InterPro" id="IPR011991">
    <property type="entry name" value="ArsR-like_HTH"/>
</dbReference>
<protein>
    <submittedName>
        <fullName evidence="2">NagC family transcriptional regulator</fullName>
    </submittedName>
</protein>
<organism evidence="2 3">
    <name type="scientific">Bifidobacterium catulorum</name>
    <dbReference type="NCBI Taxonomy" id="1630173"/>
    <lineage>
        <taxon>Bacteria</taxon>
        <taxon>Bacillati</taxon>
        <taxon>Actinomycetota</taxon>
        <taxon>Actinomycetes</taxon>
        <taxon>Bifidobacteriales</taxon>
        <taxon>Bifidobacteriaceae</taxon>
        <taxon>Bifidobacterium</taxon>
    </lineage>
</organism>
<dbReference type="Pfam" id="PF13412">
    <property type="entry name" value="HTH_24"/>
    <property type="match status" value="1"/>
</dbReference>
<name>A0A2U2MSA8_9BIFI</name>
<dbReference type="PANTHER" id="PTHR18964:SF149">
    <property type="entry name" value="BIFUNCTIONAL UDP-N-ACETYLGLUCOSAMINE 2-EPIMERASE_N-ACETYLMANNOSAMINE KINASE"/>
    <property type="match status" value="1"/>
</dbReference>
<dbReference type="EMBL" id="QFFN01000013">
    <property type="protein sequence ID" value="PWG59747.1"/>
    <property type="molecule type" value="Genomic_DNA"/>
</dbReference>
<dbReference type="InterPro" id="IPR036390">
    <property type="entry name" value="WH_DNA-bd_sf"/>
</dbReference>
<dbReference type="SUPFAM" id="SSF53067">
    <property type="entry name" value="Actin-like ATPase domain"/>
    <property type="match status" value="2"/>
</dbReference>
<comment type="similarity">
    <text evidence="1">Belongs to the ROK (NagC/XylR) family.</text>
</comment>
<dbReference type="Pfam" id="PF00480">
    <property type="entry name" value="ROK"/>
    <property type="match status" value="1"/>
</dbReference>
<dbReference type="Proteomes" id="UP000245753">
    <property type="component" value="Unassembled WGS sequence"/>
</dbReference>
<accession>A0A2U2MSA8</accession>
<dbReference type="Gene3D" id="1.10.10.10">
    <property type="entry name" value="Winged helix-like DNA-binding domain superfamily/Winged helix DNA-binding domain"/>
    <property type="match status" value="1"/>
</dbReference>
<dbReference type="InterPro" id="IPR043129">
    <property type="entry name" value="ATPase_NBD"/>
</dbReference>
<comment type="caution">
    <text evidence="2">The sequence shown here is derived from an EMBL/GenBank/DDBJ whole genome shotgun (WGS) entry which is preliminary data.</text>
</comment>
<dbReference type="Gene3D" id="3.30.420.40">
    <property type="match status" value="2"/>
</dbReference>